<feature type="chain" id="PRO_5028155330" evidence="1">
    <location>
        <begin position="24"/>
        <end position="60"/>
    </location>
</feature>
<proteinExistence type="predicted"/>
<feature type="signal peptide" evidence="1">
    <location>
        <begin position="1"/>
        <end position="23"/>
    </location>
</feature>
<sequence>MKPLIHQPLIAISLLTTAGVAFAEKSTAPATAQPSETEVSLHCATQLCKFRGNCEIPIGK</sequence>
<protein>
    <submittedName>
        <fullName evidence="2">Uncharacterized protein</fullName>
    </submittedName>
</protein>
<dbReference type="AlphaFoldDB" id="A0A6S6T6D7"/>
<evidence type="ECO:0000313" key="2">
    <source>
        <dbReference type="EMBL" id="CAA6816322.1"/>
    </source>
</evidence>
<organism evidence="2">
    <name type="scientific">uncultured Thiotrichaceae bacterium</name>
    <dbReference type="NCBI Taxonomy" id="298394"/>
    <lineage>
        <taxon>Bacteria</taxon>
        <taxon>Pseudomonadati</taxon>
        <taxon>Pseudomonadota</taxon>
        <taxon>Gammaproteobacteria</taxon>
        <taxon>Thiotrichales</taxon>
        <taxon>Thiotrichaceae</taxon>
        <taxon>environmental samples</taxon>
    </lineage>
</organism>
<reference evidence="2" key="1">
    <citation type="submission" date="2020-01" db="EMBL/GenBank/DDBJ databases">
        <authorList>
            <person name="Meier V. D."/>
            <person name="Meier V D."/>
        </authorList>
    </citation>
    <scope>NUCLEOTIDE SEQUENCE</scope>
    <source>
        <strain evidence="2">HLG_WM_MAG_09</strain>
    </source>
</reference>
<keyword evidence="1" id="KW-0732">Signal</keyword>
<evidence type="ECO:0000256" key="1">
    <source>
        <dbReference type="SAM" id="SignalP"/>
    </source>
</evidence>
<name>A0A6S6T6D7_9GAMM</name>
<dbReference type="EMBL" id="CACVAT010000257">
    <property type="protein sequence ID" value="CAA6816322.1"/>
    <property type="molecule type" value="Genomic_DNA"/>
</dbReference>
<gene>
    <name evidence="2" type="ORF">HELGO_WM14141</name>
</gene>
<accession>A0A6S6T6D7</accession>